<name>A0ABD6SN87_BACTU</name>
<feature type="transmembrane region" description="Helical" evidence="1">
    <location>
        <begin position="6"/>
        <end position="33"/>
    </location>
</feature>
<dbReference type="RefSeq" id="WP_098317028.1">
    <property type="nucleotide sequence ID" value="NZ_NTYF01000023.1"/>
</dbReference>
<reference evidence="2 3" key="1">
    <citation type="submission" date="2017-09" db="EMBL/GenBank/DDBJ databases">
        <title>Large-scale bioinformatics analysis of Bacillus genomes uncovers conserved roles of natural products in bacterial physiology.</title>
        <authorList>
            <consortium name="Agbiome Team Llc"/>
            <person name="Bleich R.M."/>
            <person name="Kirk G.J."/>
            <person name="Santa Maria K.C."/>
            <person name="Allen S.E."/>
            <person name="Farag S."/>
            <person name="Shank E.A."/>
            <person name="Bowers A."/>
        </authorList>
    </citation>
    <scope>NUCLEOTIDE SEQUENCE [LARGE SCALE GENOMIC DNA]</scope>
    <source>
        <strain evidence="2 3">AFS005140</strain>
    </source>
</reference>
<comment type="caution">
    <text evidence="2">The sequence shown here is derived from an EMBL/GenBank/DDBJ whole genome shotgun (WGS) entry which is preliminary data.</text>
</comment>
<feature type="transmembrane region" description="Helical" evidence="1">
    <location>
        <begin position="79"/>
        <end position="96"/>
    </location>
</feature>
<evidence type="ECO:0000313" key="2">
    <source>
        <dbReference type="EMBL" id="PER55687.1"/>
    </source>
</evidence>
<accession>A0ABD6SN87</accession>
<evidence type="ECO:0008006" key="4">
    <source>
        <dbReference type="Google" id="ProtNLM"/>
    </source>
</evidence>
<feature type="transmembrane region" description="Helical" evidence="1">
    <location>
        <begin position="45"/>
        <end position="67"/>
    </location>
</feature>
<dbReference type="Proteomes" id="UP000219897">
    <property type="component" value="Unassembled WGS sequence"/>
</dbReference>
<keyword evidence="1" id="KW-0472">Membrane</keyword>
<dbReference type="AlphaFoldDB" id="A0ABD6SN87"/>
<keyword evidence="1" id="KW-1133">Transmembrane helix</keyword>
<evidence type="ECO:0000313" key="3">
    <source>
        <dbReference type="Proteomes" id="UP000219897"/>
    </source>
</evidence>
<keyword evidence="1" id="KW-0812">Transmembrane</keyword>
<gene>
    <name evidence="2" type="ORF">CN495_08000</name>
</gene>
<protein>
    <recommendedName>
        <fullName evidence="4">DUF2304 domain-containing protein</fullName>
    </recommendedName>
</protein>
<sequence>MNIVNFIIGVTKLLSVFAVGVGAFVLISVYLFGVRESLVSLMARAVLFVMLGGAYLLLPSEILQALFTGLQYNSVSVNLVWFLTVVGVAVLGYWLVKRYKEDVEKRVQALQEEKNMLANE</sequence>
<evidence type="ECO:0000256" key="1">
    <source>
        <dbReference type="SAM" id="Phobius"/>
    </source>
</evidence>
<proteinExistence type="predicted"/>
<organism evidence="2 3">
    <name type="scientific">Bacillus thuringiensis</name>
    <dbReference type="NCBI Taxonomy" id="1428"/>
    <lineage>
        <taxon>Bacteria</taxon>
        <taxon>Bacillati</taxon>
        <taxon>Bacillota</taxon>
        <taxon>Bacilli</taxon>
        <taxon>Bacillales</taxon>
        <taxon>Bacillaceae</taxon>
        <taxon>Bacillus</taxon>
        <taxon>Bacillus cereus group</taxon>
    </lineage>
</organism>
<dbReference type="EMBL" id="NTYF01000023">
    <property type="protein sequence ID" value="PER55687.1"/>
    <property type="molecule type" value="Genomic_DNA"/>
</dbReference>